<organism evidence="1 2">
    <name type="scientific">Gossypium stocksii</name>
    <dbReference type="NCBI Taxonomy" id="47602"/>
    <lineage>
        <taxon>Eukaryota</taxon>
        <taxon>Viridiplantae</taxon>
        <taxon>Streptophyta</taxon>
        <taxon>Embryophyta</taxon>
        <taxon>Tracheophyta</taxon>
        <taxon>Spermatophyta</taxon>
        <taxon>Magnoliopsida</taxon>
        <taxon>eudicotyledons</taxon>
        <taxon>Gunneridae</taxon>
        <taxon>Pentapetalae</taxon>
        <taxon>rosids</taxon>
        <taxon>malvids</taxon>
        <taxon>Malvales</taxon>
        <taxon>Malvaceae</taxon>
        <taxon>Malvoideae</taxon>
        <taxon>Gossypium</taxon>
    </lineage>
</organism>
<dbReference type="EMBL" id="JAIQCV010000009">
    <property type="protein sequence ID" value="KAH1064471.1"/>
    <property type="molecule type" value="Genomic_DNA"/>
</dbReference>
<keyword evidence="2" id="KW-1185">Reference proteome</keyword>
<protein>
    <submittedName>
        <fullName evidence="1">Uncharacterized protein</fullName>
    </submittedName>
</protein>
<dbReference type="Proteomes" id="UP000828251">
    <property type="component" value="Unassembled WGS sequence"/>
</dbReference>
<gene>
    <name evidence="1" type="ORF">J1N35_029458</name>
</gene>
<evidence type="ECO:0000313" key="2">
    <source>
        <dbReference type="Proteomes" id="UP000828251"/>
    </source>
</evidence>
<comment type="caution">
    <text evidence="1">The sequence shown here is derived from an EMBL/GenBank/DDBJ whole genome shotgun (WGS) entry which is preliminary data.</text>
</comment>
<reference evidence="1 2" key="1">
    <citation type="journal article" date="2021" name="Plant Biotechnol. J.">
        <title>Multi-omics assisted identification of the key and species-specific regulatory components of drought-tolerant mechanisms in Gossypium stocksii.</title>
        <authorList>
            <person name="Yu D."/>
            <person name="Ke L."/>
            <person name="Zhang D."/>
            <person name="Wu Y."/>
            <person name="Sun Y."/>
            <person name="Mei J."/>
            <person name="Sun J."/>
            <person name="Sun Y."/>
        </authorList>
    </citation>
    <scope>NUCLEOTIDE SEQUENCE [LARGE SCALE GENOMIC DNA]</scope>
    <source>
        <strain evidence="2">cv. E1</strain>
        <tissue evidence="1">Leaf</tissue>
    </source>
</reference>
<proteinExistence type="predicted"/>
<evidence type="ECO:0000313" key="1">
    <source>
        <dbReference type="EMBL" id="KAH1064471.1"/>
    </source>
</evidence>
<sequence length="111" mass="13261">MINNLLTLVEMRFVMLNFVNQKKMIMRIFFLESMELDELETSYSSTEMYCTELNIHNTCVQDMRSEEKSCEKIERKETLSGKSRLDDTLLMRENTYEVKLERSQVGKENEK</sequence>
<dbReference type="AlphaFoldDB" id="A0A9D3UY04"/>
<name>A0A9D3UY04_9ROSI</name>
<accession>A0A9D3UY04</accession>